<feature type="compositionally biased region" description="Low complexity" evidence="2">
    <location>
        <begin position="407"/>
        <end position="427"/>
    </location>
</feature>
<dbReference type="GO" id="GO:0016197">
    <property type="term" value="P:endosomal transport"/>
    <property type="evidence" value="ECO:0007669"/>
    <property type="project" value="TreeGrafter"/>
</dbReference>
<proteinExistence type="inferred from homology"/>
<feature type="compositionally biased region" description="Gly residues" evidence="2">
    <location>
        <begin position="45"/>
        <end position="59"/>
    </location>
</feature>
<dbReference type="EMBL" id="HBKQ01044014">
    <property type="protein sequence ID" value="CAE2268370.1"/>
    <property type="molecule type" value="Transcribed_RNA"/>
</dbReference>
<dbReference type="InterPro" id="IPR006926">
    <property type="entry name" value="Vps16_N"/>
</dbReference>
<accession>A0A7S4JMZ7</accession>
<dbReference type="GO" id="GO:0030897">
    <property type="term" value="C:HOPS complex"/>
    <property type="evidence" value="ECO:0007669"/>
    <property type="project" value="TreeGrafter"/>
</dbReference>
<dbReference type="PANTHER" id="PTHR12811">
    <property type="entry name" value="VACUOLAR PROTEIN SORTING VPS16"/>
    <property type="match status" value="1"/>
</dbReference>
<evidence type="ECO:0000259" key="3">
    <source>
        <dbReference type="Pfam" id="PF04840"/>
    </source>
</evidence>
<evidence type="ECO:0000256" key="1">
    <source>
        <dbReference type="ARBA" id="ARBA00009250"/>
    </source>
</evidence>
<feature type="region of interest" description="Disordered" evidence="2">
    <location>
        <begin position="1"/>
        <end position="89"/>
    </location>
</feature>
<evidence type="ECO:0000256" key="2">
    <source>
        <dbReference type="SAM" id="MobiDB-lite"/>
    </source>
</evidence>
<sequence>MPVGTNPFEDDRPSHRPVVSGNNPFDDDSDRGIGVTTNPFDDDAGGGGPVGFGIGGGDYGIATADDDDVGGEGDSRDDGDEDEDDLGSDAPVEASWQFLGDLPYRSVVLHDDVRWGQKKVTGDDVAEEDGDDNNLLGGFGLAAFPPQYLSAMSNRSSSNLLDDSDMRKLLQTATATKVAGCPNGGPIAAITLPVAGTSLPGFSATSDGGSGAAGGGGTKSRAKGGARGANSDSTAALSTTQLRILTASGRPLASVEFPPPSLAISHRRIYSASDVLTLGFTDRCVLVVVLRDSLILTYDLSGTPVLPPFHALPKGGTAAPGMSGPGLGGGSTGGTAGGMGPMGHELMEATVYGGGCAVLSTTMSCALVEILDRHDDPAYVDGAHIAARRVAPRGAGAKVGEDGGAGAADSSVGSDGDAGLAGGDPALGSARSSGLPRHLALVTPLPTSAHASHNYYSFCTLAVLPRQHTQSSHPEVFLSTSDNSVVVVDAMTADITDVDCRARINSPIVRMSFAPNGRFLACFTRGNVLTVISTSFETKVLDFDTSEGSGLAPADMKWCGEDSVVLYWKNLGVLMVGPYGDWSRHPYQNCENLYILPEIDCCRIVTDTSMELLQRVPPATAQLLRIGSIEPSAMLLDASDDFLRGEPSSDESARAITKTGMLEEAIEACTAAAVREFDIPTQKRLLMAASYGMHFAYRDVNDHRNVMGGPVSMNDDAEDEEDADGSLRPSPSAVCFVAASRKLRVLNALRDPAVGMTLTSAQFDAVTPPGIVARLVAMKRPALAGSIAKYLNLSTSVRAFARASRAAALVASDGGRTTDAACAEAAIKILNGDDSPDAEPAPPAANRGAFASVALAANRAGRPGVSNLLLLLETSVADKVPALLSVGSHADAAAVAASAGDSDLLFLALMELRRSCDAKAAAAAATGGGAAAKEVRGQFLSTVVTKFPPEAVNLLRQYYASDPDVKYAMNLLLRHQKFISAGTFMARRSLERPSAKGNKEKLSLLKEASRVFGLGKEGAFHKSSTDDYIELLSDQERLRVAYDSSDVAPQSSSVTSTIYSIVRFAGQRPREAHRLFSDAERLAKKFRVPEKRLWHVKVRAFAESGQWANLRNLADSRTKSPIGYKPFALAAIRGKQGVSEVMRYAERIASAEDRYDLFCEAGLWKRALEEATKLQDGRRIFHVRSLASASPDVQKLCDELVGRLAA</sequence>
<dbReference type="PANTHER" id="PTHR12811:SF0">
    <property type="entry name" value="VACUOLAR PROTEIN SORTING-ASSOCIATED PROTEIN 16 HOMOLOG"/>
    <property type="match status" value="1"/>
</dbReference>
<dbReference type="GO" id="GO:0006886">
    <property type="term" value="P:intracellular protein transport"/>
    <property type="evidence" value="ECO:0007669"/>
    <property type="project" value="InterPro"/>
</dbReference>
<protein>
    <recommendedName>
        <fullName evidence="6">Vacuolar protein sorting-associated protein 16 homolog</fullName>
    </recommendedName>
</protein>
<feature type="compositionally biased region" description="Acidic residues" evidence="2">
    <location>
        <begin position="715"/>
        <end position="724"/>
    </location>
</feature>
<feature type="region of interest" description="Disordered" evidence="2">
    <location>
        <begin position="708"/>
        <end position="728"/>
    </location>
</feature>
<feature type="domain" description="Vps16 N-terminal" evidence="4">
    <location>
        <begin position="475"/>
        <end position="697"/>
    </location>
</feature>
<feature type="compositionally biased region" description="Gly residues" evidence="2">
    <location>
        <begin position="208"/>
        <end position="218"/>
    </location>
</feature>
<evidence type="ECO:0000259" key="4">
    <source>
        <dbReference type="Pfam" id="PF04841"/>
    </source>
</evidence>
<organism evidence="5">
    <name type="scientific">Odontella aurita</name>
    <dbReference type="NCBI Taxonomy" id="265563"/>
    <lineage>
        <taxon>Eukaryota</taxon>
        <taxon>Sar</taxon>
        <taxon>Stramenopiles</taxon>
        <taxon>Ochrophyta</taxon>
        <taxon>Bacillariophyta</taxon>
        <taxon>Mediophyceae</taxon>
        <taxon>Biddulphiophycidae</taxon>
        <taxon>Eupodiscales</taxon>
        <taxon>Odontellaceae</taxon>
        <taxon>Odontella</taxon>
    </lineage>
</organism>
<dbReference type="InterPro" id="IPR016534">
    <property type="entry name" value="VPS16"/>
</dbReference>
<comment type="similarity">
    <text evidence="1">Belongs to the VPS16 family.</text>
</comment>
<dbReference type="GO" id="GO:0005765">
    <property type="term" value="C:lysosomal membrane"/>
    <property type="evidence" value="ECO:0007669"/>
    <property type="project" value="TreeGrafter"/>
</dbReference>
<feature type="region of interest" description="Disordered" evidence="2">
    <location>
        <begin position="392"/>
        <end position="427"/>
    </location>
</feature>
<dbReference type="Pfam" id="PF04841">
    <property type="entry name" value="Vps16_N"/>
    <property type="match status" value="1"/>
</dbReference>
<reference evidence="5" key="1">
    <citation type="submission" date="2021-01" db="EMBL/GenBank/DDBJ databases">
        <authorList>
            <person name="Corre E."/>
            <person name="Pelletier E."/>
            <person name="Niang G."/>
            <person name="Scheremetjew M."/>
            <person name="Finn R."/>
            <person name="Kale V."/>
            <person name="Holt S."/>
            <person name="Cochrane G."/>
            <person name="Meng A."/>
            <person name="Brown T."/>
            <person name="Cohen L."/>
        </authorList>
    </citation>
    <scope>NUCLEOTIDE SEQUENCE</scope>
    <source>
        <strain evidence="5">Isolate 1302-5</strain>
    </source>
</reference>
<dbReference type="GO" id="GO:0003779">
    <property type="term" value="F:actin binding"/>
    <property type="evidence" value="ECO:0007669"/>
    <property type="project" value="TreeGrafter"/>
</dbReference>
<dbReference type="Gene3D" id="1.10.150.780">
    <property type="entry name" value="Vps16, C-terminal region"/>
    <property type="match status" value="1"/>
</dbReference>
<feature type="compositionally biased region" description="Acidic residues" evidence="2">
    <location>
        <begin position="64"/>
        <end position="87"/>
    </location>
</feature>
<dbReference type="Pfam" id="PF04840">
    <property type="entry name" value="Vps16_C"/>
    <property type="match status" value="1"/>
</dbReference>
<dbReference type="GO" id="GO:0042144">
    <property type="term" value="P:vacuole fusion, non-autophagic"/>
    <property type="evidence" value="ECO:0007669"/>
    <property type="project" value="TreeGrafter"/>
</dbReference>
<feature type="region of interest" description="Disordered" evidence="2">
    <location>
        <begin position="206"/>
        <end position="234"/>
    </location>
</feature>
<name>A0A7S4JMZ7_9STRA</name>
<feature type="domain" description="Vps16 C-terminal" evidence="3">
    <location>
        <begin position="948"/>
        <end position="1192"/>
    </location>
</feature>
<dbReference type="InterPro" id="IPR006925">
    <property type="entry name" value="Vps16_C"/>
</dbReference>
<evidence type="ECO:0000313" key="5">
    <source>
        <dbReference type="EMBL" id="CAE2268370.1"/>
    </source>
</evidence>
<gene>
    <name evidence="5" type="ORF">OAUR00152_LOCUS30383</name>
</gene>
<evidence type="ECO:0008006" key="6">
    <source>
        <dbReference type="Google" id="ProtNLM"/>
    </source>
</evidence>
<dbReference type="GO" id="GO:0005768">
    <property type="term" value="C:endosome"/>
    <property type="evidence" value="ECO:0007669"/>
    <property type="project" value="TreeGrafter"/>
</dbReference>
<dbReference type="InterPro" id="IPR038132">
    <property type="entry name" value="Vps16_C_sf"/>
</dbReference>
<dbReference type="AlphaFoldDB" id="A0A7S4JMZ7"/>